<dbReference type="PROSITE" id="PS50935">
    <property type="entry name" value="SSB"/>
    <property type="match status" value="1"/>
</dbReference>
<evidence type="ECO:0000256" key="3">
    <source>
        <dbReference type="PIRNR" id="PIRNR002070"/>
    </source>
</evidence>
<geneLocation type="plasmid" evidence="5">
    <name>pCFF_09A980_P1</name>
</geneLocation>
<dbReference type="GO" id="GO:0003697">
    <property type="term" value="F:single-stranded DNA binding"/>
    <property type="evidence" value="ECO:0007669"/>
    <property type="project" value="UniProtKB-UniRule"/>
</dbReference>
<dbReference type="Pfam" id="PF00436">
    <property type="entry name" value="SSB"/>
    <property type="match status" value="1"/>
</dbReference>
<dbReference type="HAMAP" id="MF_00984">
    <property type="entry name" value="SSB"/>
    <property type="match status" value="1"/>
</dbReference>
<accession>A0A7D7Q4Z5</accession>
<dbReference type="RefSeq" id="WP_181913249.1">
    <property type="nucleotide sequence ID" value="NZ_CP059446.1"/>
</dbReference>
<dbReference type="InterPro" id="IPR000424">
    <property type="entry name" value="Primosome_PriB/ssb"/>
</dbReference>
<dbReference type="NCBIfam" id="TIGR00621">
    <property type="entry name" value="ssb"/>
    <property type="match status" value="1"/>
</dbReference>
<dbReference type="InterPro" id="IPR011344">
    <property type="entry name" value="ssDNA-bd"/>
</dbReference>
<comment type="subunit">
    <text evidence="2">Homotetramer.</text>
</comment>
<dbReference type="PIRSF" id="PIRSF002070">
    <property type="entry name" value="SSB"/>
    <property type="match status" value="1"/>
</dbReference>
<organism evidence="5">
    <name type="scientific">Campylobacter fetus</name>
    <dbReference type="NCBI Taxonomy" id="196"/>
    <lineage>
        <taxon>Bacteria</taxon>
        <taxon>Pseudomonadati</taxon>
        <taxon>Campylobacterota</taxon>
        <taxon>Epsilonproteobacteria</taxon>
        <taxon>Campylobacterales</taxon>
        <taxon>Campylobacteraceae</taxon>
        <taxon>Campylobacter</taxon>
    </lineage>
</organism>
<comment type="caution">
    <text evidence="2">Lacks conserved residue(s) required for the propagation of feature annotation.</text>
</comment>
<evidence type="ECO:0000313" key="4">
    <source>
        <dbReference type="EMBL" id="QMS69501.1"/>
    </source>
</evidence>
<keyword evidence="5" id="KW-0614">Plasmid</keyword>
<dbReference type="InterPro" id="IPR012340">
    <property type="entry name" value="NA-bd_OB-fold"/>
</dbReference>
<proteinExistence type="inferred from homology"/>
<reference evidence="5" key="2">
    <citation type="journal article" date="2021" name="PeerJ">
        <title>A comparison of fourteen fully characterized mammalian-associated Campylobacter fetus isolates suggests that loss of defense mechanisms contribute to high genomic plasticity and subspecies evolution.</title>
        <authorList>
            <person name="Nadin-Davis S.A."/>
            <person name="Chmara J."/>
            <person name="Carrillo C.D."/>
            <person name="Amoako K."/>
            <person name="Goji N."/>
            <person name="Duceppe M.O."/>
            <person name="Devenish J."/>
        </authorList>
    </citation>
    <scope>NUCLEOTIDE SEQUENCE</scope>
    <source>
        <plasmid evidence="5">pCFF_09A980_P1</plasmid>
    </source>
</reference>
<dbReference type="EMBL" id="CP059446">
    <property type="protein sequence ID" value="QMS69501.1"/>
    <property type="molecule type" value="Genomic_DNA"/>
</dbReference>
<gene>
    <name evidence="5" type="primary">ssb</name>
    <name evidence="5" type="ORF">GZ984_009270</name>
    <name evidence="4" type="ORF">GZ984_009455</name>
</gene>
<evidence type="ECO:0000313" key="5">
    <source>
        <dbReference type="EMBL" id="QMS69529.1"/>
    </source>
</evidence>
<dbReference type="AlphaFoldDB" id="A0A7D7Q4Z5"/>
<sequence>MTNNIVIAGRLVADADLIYTNSGAIICNFTLANNKRYKDSEKSTFIEASIFGKYAESMSKYLKKGVPIDVTGELVQESWDKDGKTFYKHKIQVKEIDFRTPKDIPEDSFEEKRDE</sequence>
<dbReference type="GO" id="GO:0006260">
    <property type="term" value="P:DNA replication"/>
    <property type="evidence" value="ECO:0007669"/>
    <property type="project" value="InterPro"/>
</dbReference>
<dbReference type="Gene3D" id="2.40.50.140">
    <property type="entry name" value="Nucleic acid-binding proteins"/>
    <property type="match status" value="1"/>
</dbReference>
<reference evidence="5" key="1">
    <citation type="submission" date="2020-03" db="EMBL/GenBank/DDBJ databases">
        <authorList>
            <person name="Nadin-Davis S."/>
            <person name="Chmara J.T."/>
            <person name="Carillo C."/>
            <person name="Amoako K."/>
            <person name="Goji N."/>
            <person name="Duceppe M.-O."/>
            <person name="Devenish J."/>
        </authorList>
    </citation>
    <scope>NUCLEOTIDE SEQUENCE [LARGE SCALE GENOMIC DNA]</scope>
    <source>
        <plasmid evidence="5">pCFF_09A980_P1</plasmid>
    </source>
</reference>
<keyword evidence="1 2" id="KW-0238">DNA-binding</keyword>
<dbReference type="EMBL" id="CP059446">
    <property type="protein sequence ID" value="QMS69529.1"/>
    <property type="molecule type" value="Genomic_DNA"/>
</dbReference>
<dbReference type="SUPFAM" id="SSF50249">
    <property type="entry name" value="Nucleic acid-binding proteins"/>
    <property type="match status" value="1"/>
</dbReference>
<dbReference type="CDD" id="cd04496">
    <property type="entry name" value="SSB_OBF"/>
    <property type="match status" value="1"/>
</dbReference>
<evidence type="ECO:0000256" key="1">
    <source>
        <dbReference type="ARBA" id="ARBA00023125"/>
    </source>
</evidence>
<name>A0A7D7Q4Z5_CAMFE</name>
<protein>
    <recommendedName>
        <fullName evidence="2 3">Single-stranded DNA-binding protein</fullName>
        <shortName evidence="2">SSB</shortName>
    </recommendedName>
</protein>
<evidence type="ECO:0000256" key="2">
    <source>
        <dbReference type="HAMAP-Rule" id="MF_00984"/>
    </source>
</evidence>